<dbReference type="NCBIfam" id="TIGR00205">
    <property type="entry name" value="fliE"/>
    <property type="match status" value="1"/>
</dbReference>
<keyword evidence="8" id="KW-1185">Reference proteome</keyword>
<dbReference type="PRINTS" id="PR01006">
    <property type="entry name" value="FLGHOOKFLIE"/>
</dbReference>
<dbReference type="Pfam" id="PF02049">
    <property type="entry name" value="FliE"/>
    <property type="match status" value="1"/>
</dbReference>
<dbReference type="InterPro" id="IPR001624">
    <property type="entry name" value="FliE"/>
</dbReference>
<evidence type="ECO:0000256" key="3">
    <source>
        <dbReference type="ARBA" id="ARBA00023143"/>
    </source>
</evidence>
<dbReference type="GO" id="GO:0005198">
    <property type="term" value="F:structural molecule activity"/>
    <property type="evidence" value="ECO:0007669"/>
    <property type="project" value="UniProtKB-UniRule"/>
</dbReference>
<dbReference type="GO" id="GO:0009425">
    <property type="term" value="C:bacterial-type flagellum basal body"/>
    <property type="evidence" value="ECO:0007669"/>
    <property type="project" value="UniProtKB-SubCell"/>
</dbReference>
<dbReference type="Proteomes" id="UP000190027">
    <property type="component" value="Unassembled WGS sequence"/>
</dbReference>
<dbReference type="PANTHER" id="PTHR34653">
    <property type="match status" value="1"/>
</dbReference>
<evidence type="ECO:0000256" key="5">
    <source>
        <dbReference type="NCBIfam" id="TIGR00205"/>
    </source>
</evidence>
<proteinExistence type="inferred from homology"/>
<keyword evidence="7" id="KW-0966">Cell projection</keyword>
<dbReference type="AlphaFoldDB" id="A0A1T4W275"/>
<feature type="region of interest" description="Disordered" evidence="6">
    <location>
        <begin position="20"/>
        <end position="53"/>
    </location>
</feature>
<evidence type="ECO:0000256" key="1">
    <source>
        <dbReference type="ARBA" id="ARBA00004117"/>
    </source>
</evidence>
<evidence type="ECO:0000313" key="7">
    <source>
        <dbReference type="EMBL" id="SKA70801.1"/>
    </source>
</evidence>
<accession>A0A1T4W275</accession>
<organism evidence="7 8">
    <name type="scientific">Paucidesulfovibrio gracilis DSM 16080</name>
    <dbReference type="NCBI Taxonomy" id="1121449"/>
    <lineage>
        <taxon>Bacteria</taxon>
        <taxon>Pseudomonadati</taxon>
        <taxon>Thermodesulfobacteriota</taxon>
        <taxon>Desulfovibrionia</taxon>
        <taxon>Desulfovibrionales</taxon>
        <taxon>Desulfovibrionaceae</taxon>
        <taxon>Paucidesulfovibrio</taxon>
    </lineage>
</organism>
<dbReference type="GO" id="GO:0003774">
    <property type="term" value="F:cytoskeletal motor activity"/>
    <property type="evidence" value="ECO:0007669"/>
    <property type="project" value="InterPro"/>
</dbReference>
<dbReference type="STRING" id="1121449.SAMN02745704_00002"/>
<gene>
    <name evidence="4" type="primary">fliE</name>
    <name evidence="7" type="ORF">SAMN02745704_00002</name>
</gene>
<keyword evidence="3 4" id="KW-0975">Bacterial flagellum</keyword>
<dbReference type="EMBL" id="FUYC01000001">
    <property type="protein sequence ID" value="SKA70801.1"/>
    <property type="molecule type" value="Genomic_DNA"/>
</dbReference>
<evidence type="ECO:0000313" key="8">
    <source>
        <dbReference type="Proteomes" id="UP000190027"/>
    </source>
</evidence>
<keyword evidence="7" id="KW-0282">Flagellum</keyword>
<keyword evidence="7" id="KW-0969">Cilium</keyword>
<evidence type="ECO:0000256" key="4">
    <source>
        <dbReference type="HAMAP-Rule" id="MF_00724"/>
    </source>
</evidence>
<comment type="similarity">
    <text evidence="2 4">Belongs to the FliE family.</text>
</comment>
<name>A0A1T4W275_9BACT</name>
<evidence type="ECO:0000256" key="2">
    <source>
        <dbReference type="ARBA" id="ARBA00009272"/>
    </source>
</evidence>
<dbReference type="HAMAP" id="MF_00724">
    <property type="entry name" value="FliE"/>
    <property type="match status" value="1"/>
</dbReference>
<dbReference type="GO" id="GO:0071973">
    <property type="term" value="P:bacterial-type flagellum-dependent cell motility"/>
    <property type="evidence" value="ECO:0007669"/>
    <property type="project" value="InterPro"/>
</dbReference>
<sequence length="106" mass="11924">MIKSVAMQAYKNAMQDAQELSQQVRSTTQRKKPVEGFGETLTDSLSKVNEMQGEKSRMIEEFASGKTQNVHELMISMQKAGVAMQMTSAVRGKIISAYQEIMRMPF</sequence>
<dbReference type="PANTHER" id="PTHR34653:SF1">
    <property type="entry name" value="FLAGELLAR HOOK-BASAL BODY COMPLEX PROTEIN FLIE"/>
    <property type="match status" value="1"/>
</dbReference>
<evidence type="ECO:0000256" key="6">
    <source>
        <dbReference type="SAM" id="MobiDB-lite"/>
    </source>
</evidence>
<comment type="subcellular location">
    <subcellularLocation>
        <location evidence="1 4">Bacterial flagellum basal body</location>
    </subcellularLocation>
</comment>
<reference evidence="7 8" key="1">
    <citation type="submission" date="2017-02" db="EMBL/GenBank/DDBJ databases">
        <authorList>
            <person name="Peterson S.W."/>
        </authorList>
    </citation>
    <scope>NUCLEOTIDE SEQUENCE [LARGE SCALE GENOMIC DNA]</scope>
    <source>
        <strain evidence="7 8">DSM 16080</strain>
    </source>
</reference>
<protein>
    <recommendedName>
        <fullName evidence="4 5">Flagellar hook-basal body complex protein FliE</fullName>
    </recommendedName>
</protein>